<dbReference type="InterPro" id="IPR025705">
    <property type="entry name" value="Beta_hexosaminidase_sua/sub"/>
</dbReference>
<evidence type="ECO:0000256" key="7">
    <source>
        <dbReference type="ARBA" id="ARBA00033000"/>
    </source>
</evidence>
<dbReference type="SUPFAM" id="SSF55545">
    <property type="entry name" value="beta-N-acetylhexosaminidase-like domain"/>
    <property type="match status" value="1"/>
</dbReference>
<evidence type="ECO:0000256" key="4">
    <source>
        <dbReference type="ARBA" id="ARBA00022801"/>
    </source>
</evidence>
<dbReference type="GO" id="GO:0016020">
    <property type="term" value="C:membrane"/>
    <property type="evidence" value="ECO:0007669"/>
    <property type="project" value="TreeGrafter"/>
</dbReference>
<reference evidence="12 13" key="1">
    <citation type="submission" date="2020-01" db="EMBL/GenBank/DDBJ databases">
        <title>Sphingomonas sp. C33 whole genome sequece.</title>
        <authorList>
            <person name="Park C."/>
        </authorList>
    </citation>
    <scope>NUCLEOTIDE SEQUENCE [LARGE SCALE GENOMIC DNA]</scope>
    <source>
        <strain evidence="12 13">C33</strain>
    </source>
</reference>
<protein>
    <recommendedName>
        <fullName evidence="3">beta-N-acetylhexosaminidase</fullName>
        <ecNumber evidence="3">3.2.1.52</ecNumber>
    </recommendedName>
    <alternativeName>
        <fullName evidence="6">Beta-N-acetylhexosaminidase</fullName>
    </alternativeName>
    <alternativeName>
        <fullName evidence="7">N-acetyl-beta-glucosaminidase</fullName>
    </alternativeName>
</protein>
<dbReference type="InterPro" id="IPR017853">
    <property type="entry name" value="GH"/>
</dbReference>
<dbReference type="AlphaFoldDB" id="A0A7Z2S5K5"/>
<keyword evidence="9" id="KW-0732">Signal</keyword>
<evidence type="ECO:0000259" key="11">
    <source>
        <dbReference type="Pfam" id="PF02838"/>
    </source>
</evidence>
<keyword evidence="13" id="KW-1185">Reference proteome</keyword>
<feature type="signal peptide" evidence="9">
    <location>
        <begin position="1"/>
        <end position="22"/>
    </location>
</feature>
<evidence type="ECO:0000259" key="10">
    <source>
        <dbReference type="Pfam" id="PF00728"/>
    </source>
</evidence>
<evidence type="ECO:0000256" key="5">
    <source>
        <dbReference type="ARBA" id="ARBA00023295"/>
    </source>
</evidence>
<gene>
    <name evidence="12" type="ORF">GVO57_10915</name>
</gene>
<dbReference type="RefSeq" id="WP_160593160.1">
    <property type="nucleotide sequence ID" value="NZ_CP047895.1"/>
</dbReference>
<dbReference type="Pfam" id="PF02838">
    <property type="entry name" value="Glyco_hydro_20b"/>
    <property type="match status" value="1"/>
</dbReference>
<dbReference type="EC" id="3.2.1.52" evidence="3"/>
<dbReference type="EMBL" id="CP047895">
    <property type="protein sequence ID" value="QHL91230.1"/>
    <property type="molecule type" value="Genomic_DNA"/>
</dbReference>
<dbReference type="Pfam" id="PF00728">
    <property type="entry name" value="Glyco_hydro_20"/>
    <property type="match status" value="1"/>
</dbReference>
<organism evidence="12 13">
    <name type="scientific">Sphingomonas changnyeongensis</name>
    <dbReference type="NCBI Taxonomy" id="2698679"/>
    <lineage>
        <taxon>Bacteria</taxon>
        <taxon>Pseudomonadati</taxon>
        <taxon>Pseudomonadota</taxon>
        <taxon>Alphaproteobacteria</taxon>
        <taxon>Sphingomonadales</taxon>
        <taxon>Sphingomonadaceae</taxon>
        <taxon>Sphingomonas</taxon>
    </lineage>
</organism>
<evidence type="ECO:0000256" key="2">
    <source>
        <dbReference type="ARBA" id="ARBA00006285"/>
    </source>
</evidence>
<feature type="domain" description="Beta-hexosaminidase bacterial type N-terminal" evidence="11">
    <location>
        <begin position="26"/>
        <end position="143"/>
    </location>
</feature>
<dbReference type="GO" id="GO:0004563">
    <property type="term" value="F:beta-N-acetylhexosaminidase activity"/>
    <property type="evidence" value="ECO:0007669"/>
    <property type="project" value="UniProtKB-EC"/>
</dbReference>
<evidence type="ECO:0000256" key="1">
    <source>
        <dbReference type="ARBA" id="ARBA00001231"/>
    </source>
</evidence>
<accession>A0A7Z2S5K5</accession>
<dbReference type="PANTHER" id="PTHR22600">
    <property type="entry name" value="BETA-HEXOSAMINIDASE"/>
    <property type="match status" value="1"/>
</dbReference>
<dbReference type="CDD" id="cd06563">
    <property type="entry name" value="GH20_chitobiase-like"/>
    <property type="match status" value="1"/>
</dbReference>
<dbReference type="Gene3D" id="3.30.379.10">
    <property type="entry name" value="Chitobiase/beta-hexosaminidase domain 2-like"/>
    <property type="match status" value="1"/>
</dbReference>
<dbReference type="PANTHER" id="PTHR22600:SF57">
    <property type="entry name" value="BETA-N-ACETYLHEXOSAMINIDASE"/>
    <property type="match status" value="1"/>
</dbReference>
<evidence type="ECO:0000313" key="12">
    <source>
        <dbReference type="EMBL" id="QHL91230.1"/>
    </source>
</evidence>
<name>A0A7Z2S5K5_9SPHN</name>
<dbReference type="PRINTS" id="PR00738">
    <property type="entry name" value="GLHYDRLASE20"/>
</dbReference>
<dbReference type="InterPro" id="IPR015882">
    <property type="entry name" value="HEX_bac_N"/>
</dbReference>
<evidence type="ECO:0000256" key="3">
    <source>
        <dbReference type="ARBA" id="ARBA00012663"/>
    </source>
</evidence>
<comment type="catalytic activity">
    <reaction evidence="1">
        <text>Hydrolysis of terminal non-reducing N-acetyl-D-hexosamine residues in N-acetyl-beta-D-hexosaminides.</text>
        <dbReference type="EC" id="3.2.1.52"/>
    </reaction>
</comment>
<proteinExistence type="inferred from homology"/>
<dbReference type="InterPro" id="IPR029018">
    <property type="entry name" value="Hex-like_dom2"/>
</dbReference>
<dbReference type="SUPFAM" id="SSF51445">
    <property type="entry name" value="(Trans)glycosidases"/>
    <property type="match status" value="1"/>
</dbReference>
<keyword evidence="5" id="KW-0326">Glycosidase</keyword>
<keyword evidence="4 12" id="KW-0378">Hydrolase</keyword>
<evidence type="ECO:0000256" key="9">
    <source>
        <dbReference type="SAM" id="SignalP"/>
    </source>
</evidence>
<comment type="similarity">
    <text evidence="2">Belongs to the glycosyl hydrolase 20 family.</text>
</comment>
<dbReference type="GO" id="GO:0030203">
    <property type="term" value="P:glycosaminoglycan metabolic process"/>
    <property type="evidence" value="ECO:0007669"/>
    <property type="project" value="TreeGrafter"/>
</dbReference>
<dbReference type="InterPro" id="IPR015883">
    <property type="entry name" value="Glyco_hydro_20_cat"/>
</dbReference>
<feature type="domain" description="Glycoside hydrolase family 20 catalytic" evidence="10">
    <location>
        <begin position="146"/>
        <end position="486"/>
    </location>
</feature>
<evidence type="ECO:0000256" key="8">
    <source>
        <dbReference type="PIRSR" id="PIRSR625705-1"/>
    </source>
</evidence>
<sequence length="678" mass="73459">MIRPVAKAVVAALIGLAAPAAAQSLHLLPQPARIRVDGGSFFVSASTPLTGDADAAAAFADLMRRTTGIAPVIRANGAGSPAIRFRRDPALQPEAYRVVATPRGVTVTGGDRAGLYYGAVTLWQLATRPGRTGELPAVRIDDQPRFGWRGMMLDSARHPQSPAFIRRFIEWMAVNKLNRFHWHLVDDQGWRLEIRKYPRLTAIGGTRLPATAPGAPPLPPVTGHYTQDDVRDIVAFAAARGVTVVPEIELPGHALSALRAYPELGMGVTPPPGIESHWGVFPWLYAPDERTIAFLEDVFAEVIALFPSREIHVGGDEAIKDQWRADPRVQARIRELGVGDEAGLQNWMIGRIGQYLARHGRRLIGWDEILDAPLPGDAIVMSWRGREGAEQAAARGHDTILAAAPALYFDHRQGEGPAEPPGRGRVQDLASVIAVKPLGDRPGRALLRHLRGLQGQVWTEHVRTEDRVAWMAFPRALAVAEIGWAGAADYPDFLARLAPQLGRMTPLGLVAADTAFRDAAGGAVPSTPDRVSSTALRSCTGRLPLYLEDDYPAAGERARFLIDILDPCWRWDDAPTNGAHAIAVHVGQLPFNFQVGGDRDTIRFRPPATPAGEIEVRTGSCDGEPVARLPLQPATGNPGVTILTAPLPPLQDKATLCLTYTAWGPDPLWAIEQVRLIK</sequence>
<evidence type="ECO:0000313" key="13">
    <source>
        <dbReference type="Proteomes" id="UP000464468"/>
    </source>
</evidence>
<evidence type="ECO:0000256" key="6">
    <source>
        <dbReference type="ARBA" id="ARBA00030512"/>
    </source>
</evidence>
<feature type="active site" description="Proton donor" evidence="8">
    <location>
        <position position="317"/>
    </location>
</feature>
<feature type="chain" id="PRO_5031050163" description="beta-N-acetylhexosaminidase" evidence="9">
    <location>
        <begin position="23"/>
        <end position="678"/>
    </location>
</feature>
<dbReference type="Proteomes" id="UP000464468">
    <property type="component" value="Chromosome"/>
</dbReference>
<dbReference type="GO" id="GO:0005975">
    <property type="term" value="P:carbohydrate metabolic process"/>
    <property type="evidence" value="ECO:0007669"/>
    <property type="project" value="InterPro"/>
</dbReference>
<dbReference type="Gene3D" id="2.60.120.260">
    <property type="entry name" value="Galactose-binding domain-like"/>
    <property type="match status" value="1"/>
</dbReference>
<dbReference type="Gene3D" id="3.20.20.80">
    <property type="entry name" value="Glycosidases"/>
    <property type="match status" value="1"/>
</dbReference>
<dbReference type="KEGG" id="schy:GVO57_10915"/>